<evidence type="ECO:0000256" key="3">
    <source>
        <dbReference type="ARBA" id="ARBA00012895"/>
    </source>
</evidence>
<keyword evidence="4" id="KW-0547">Nucleotide-binding</keyword>
<comment type="catalytic activity">
    <reaction evidence="1">
        <text>ATP-dependent breakage, passage and rejoining of double-stranded DNA.</text>
        <dbReference type="EC" id="5.6.2.2"/>
    </reaction>
</comment>
<organism evidence="11 12">
    <name type="scientific">Schistosoma mekongi</name>
    <name type="common">Parasitic worm</name>
    <dbReference type="NCBI Taxonomy" id="38744"/>
    <lineage>
        <taxon>Eukaryota</taxon>
        <taxon>Metazoa</taxon>
        <taxon>Spiralia</taxon>
        <taxon>Lophotrochozoa</taxon>
        <taxon>Platyhelminthes</taxon>
        <taxon>Trematoda</taxon>
        <taxon>Digenea</taxon>
        <taxon>Strigeidida</taxon>
        <taxon>Schistosomatoidea</taxon>
        <taxon>Schistosomatidae</taxon>
        <taxon>Schistosoma</taxon>
    </lineage>
</organism>
<dbReference type="GO" id="GO:0005634">
    <property type="term" value="C:nucleus"/>
    <property type="evidence" value="ECO:0007669"/>
    <property type="project" value="TreeGrafter"/>
</dbReference>
<sequence length="297" mass="33453">MVIENKPKKESIRMLKEANYDSDPVKAWKESIDKAAALREEEETRACETTFQTETVEEGQPDYNYILNMPLWSLTKERKDDLLAQRDAKQKELRILKSKSPSDLWREDLKKLEEEYKKAEVELAADERAAAEAAEKKLKMAAASTTGRTGAIKSRKLVAETRPDPMGRRIIPTVDADIIKKVEGNKKRRIKTESDQNEGNELDNSFEVNDEENESNDEPKPLFQRIGISSKTDAQKTAVVRGRGKEKTFNKSPEATKGIQCSPVKRKNVGGSTKIKRSGRMPWKSGSDSGNSGSHIL</sequence>
<dbReference type="InterPro" id="IPR013760">
    <property type="entry name" value="Topo_IIA-like_dom_sf"/>
</dbReference>
<evidence type="ECO:0000256" key="8">
    <source>
        <dbReference type="ARBA" id="ARBA00023235"/>
    </source>
</evidence>
<keyword evidence="8" id="KW-0413">Isomerase</keyword>
<dbReference type="Proteomes" id="UP001292079">
    <property type="component" value="Unassembled WGS sequence"/>
</dbReference>
<reference evidence="11" key="2">
    <citation type="journal article" date="2023" name="Infect Dis Poverty">
        <title>Chromosome-scale genome of the human blood fluke Schistosoma mekongi and its implications for public health.</title>
        <authorList>
            <person name="Zhou M."/>
            <person name="Xu L."/>
            <person name="Xu D."/>
            <person name="Chen W."/>
            <person name="Khan J."/>
            <person name="Hu Y."/>
            <person name="Huang H."/>
            <person name="Wei H."/>
            <person name="Zhang Y."/>
            <person name="Chusongsang P."/>
            <person name="Tanasarnprasert K."/>
            <person name="Hu X."/>
            <person name="Limpanont Y."/>
            <person name="Lv Z."/>
        </authorList>
    </citation>
    <scope>NUCLEOTIDE SEQUENCE</scope>
    <source>
        <strain evidence="11">LV_2022a</strain>
    </source>
</reference>
<evidence type="ECO:0000256" key="4">
    <source>
        <dbReference type="ARBA" id="ARBA00022741"/>
    </source>
</evidence>
<dbReference type="AlphaFoldDB" id="A0AAE1ZJG6"/>
<keyword evidence="9" id="KW-0175">Coiled coil</keyword>
<evidence type="ECO:0000313" key="12">
    <source>
        <dbReference type="Proteomes" id="UP001292079"/>
    </source>
</evidence>
<dbReference type="GO" id="GO:0003677">
    <property type="term" value="F:DNA binding"/>
    <property type="evidence" value="ECO:0007669"/>
    <property type="project" value="UniProtKB-KW"/>
</dbReference>
<evidence type="ECO:0000256" key="2">
    <source>
        <dbReference type="ARBA" id="ARBA00001946"/>
    </source>
</evidence>
<evidence type="ECO:0000256" key="9">
    <source>
        <dbReference type="SAM" id="Coils"/>
    </source>
</evidence>
<feature type="region of interest" description="Disordered" evidence="10">
    <location>
        <begin position="140"/>
        <end position="297"/>
    </location>
</feature>
<feature type="compositionally biased region" description="Basic and acidic residues" evidence="10">
    <location>
        <begin position="157"/>
        <end position="167"/>
    </location>
</feature>
<keyword evidence="5" id="KW-0067">ATP-binding</keyword>
<accession>A0AAE1ZJG6</accession>
<dbReference type="InterPro" id="IPR013757">
    <property type="entry name" value="Topo_IIA_A_a_sf"/>
</dbReference>
<evidence type="ECO:0000256" key="6">
    <source>
        <dbReference type="ARBA" id="ARBA00023029"/>
    </source>
</evidence>
<keyword evidence="6" id="KW-0799">Topoisomerase</keyword>
<dbReference type="EC" id="5.6.2.2" evidence="3"/>
<dbReference type="InterPro" id="IPR050634">
    <property type="entry name" value="DNA_Topoisomerase_II"/>
</dbReference>
<keyword evidence="12" id="KW-1185">Reference proteome</keyword>
<dbReference type="GO" id="GO:0000712">
    <property type="term" value="P:resolution of meiotic recombination intermediates"/>
    <property type="evidence" value="ECO:0007669"/>
    <property type="project" value="TreeGrafter"/>
</dbReference>
<dbReference type="GO" id="GO:0000819">
    <property type="term" value="P:sister chromatid segregation"/>
    <property type="evidence" value="ECO:0007669"/>
    <property type="project" value="TreeGrafter"/>
</dbReference>
<evidence type="ECO:0000313" key="11">
    <source>
        <dbReference type="EMBL" id="KAK4474634.1"/>
    </source>
</evidence>
<name>A0AAE1ZJG6_SCHME</name>
<dbReference type="PANTHER" id="PTHR10169:SF38">
    <property type="entry name" value="DNA TOPOISOMERASE 2"/>
    <property type="match status" value="1"/>
</dbReference>
<proteinExistence type="predicted"/>
<dbReference type="EMBL" id="JALJAT010000001">
    <property type="protein sequence ID" value="KAK4474634.1"/>
    <property type="molecule type" value="Genomic_DNA"/>
</dbReference>
<gene>
    <name evidence="11" type="ORF">MN116_001769</name>
</gene>
<evidence type="ECO:0000256" key="7">
    <source>
        <dbReference type="ARBA" id="ARBA00023125"/>
    </source>
</evidence>
<dbReference type="GO" id="GO:0003918">
    <property type="term" value="F:DNA topoisomerase type II (double strand cut, ATP-hydrolyzing) activity"/>
    <property type="evidence" value="ECO:0007669"/>
    <property type="project" value="UniProtKB-EC"/>
</dbReference>
<comment type="cofactor">
    <cofactor evidence="2">
        <name>Mg(2+)</name>
        <dbReference type="ChEBI" id="CHEBI:18420"/>
    </cofactor>
</comment>
<feature type="compositionally biased region" description="Polar residues" evidence="10">
    <location>
        <begin position="286"/>
        <end position="297"/>
    </location>
</feature>
<evidence type="ECO:0000256" key="5">
    <source>
        <dbReference type="ARBA" id="ARBA00022840"/>
    </source>
</evidence>
<dbReference type="Gene3D" id="1.10.268.10">
    <property type="entry name" value="Topoisomerase, domain 3"/>
    <property type="match status" value="1"/>
</dbReference>
<feature type="compositionally biased region" description="Basic residues" evidence="10">
    <location>
        <begin position="264"/>
        <end position="279"/>
    </location>
</feature>
<dbReference type="GO" id="GO:0005524">
    <property type="term" value="F:ATP binding"/>
    <property type="evidence" value="ECO:0007669"/>
    <property type="project" value="UniProtKB-KW"/>
</dbReference>
<dbReference type="SUPFAM" id="SSF56719">
    <property type="entry name" value="Type II DNA topoisomerase"/>
    <property type="match status" value="1"/>
</dbReference>
<evidence type="ECO:0000256" key="1">
    <source>
        <dbReference type="ARBA" id="ARBA00000185"/>
    </source>
</evidence>
<dbReference type="PANTHER" id="PTHR10169">
    <property type="entry name" value="DNA TOPOISOMERASE/GYRASE"/>
    <property type="match status" value="1"/>
</dbReference>
<reference evidence="11" key="1">
    <citation type="submission" date="2022-04" db="EMBL/GenBank/DDBJ databases">
        <authorList>
            <person name="Xu L."/>
            <person name="Lv Z."/>
        </authorList>
    </citation>
    <scope>NUCLEOTIDE SEQUENCE</scope>
    <source>
        <strain evidence="11">LV_2022a</strain>
    </source>
</reference>
<feature type="coiled-coil region" evidence="9">
    <location>
        <begin position="79"/>
        <end position="136"/>
    </location>
</feature>
<evidence type="ECO:0000256" key="10">
    <source>
        <dbReference type="SAM" id="MobiDB-lite"/>
    </source>
</evidence>
<keyword evidence="7" id="KW-0238">DNA-binding</keyword>
<protein>
    <recommendedName>
        <fullName evidence="3">DNA topoisomerase (ATP-hydrolyzing)</fullName>
        <ecNumber evidence="3">5.6.2.2</ecNumber>
    </recommendedName>
</protein>
<comment type="caution">
    <text evidence="11">The sequence shown here is derived from an EMBL/GenBank/DDBJ whole genome shotgun (WGS) entry which is preliminary data.</text>
</comment>